<dbReference type="EMBL" id="AECZ01000011">
    <property type="protein sequence ID" value="EFL51345.1"/>
    <property type="molecule type" value="Genomic_DNA"/>
</dbReference>
<gene>
    <name evidence="4" type="ORF">DesfrDRAFT_2047</name>
</gene>
<evidence type="ECO:0000313" key="5">
    <source>
        <dbReference type="Proteomes" id="UP000006250"/>
    </source>
</evidence>
<feature type="domain" description="Nitroreductase" evidence="3">
    <location>
        <begin position="45"/>
        <end position="97"/>
    </location>
</feature>
<dbReference type="Proteomes" id="UP000006250">
    <property type="component" value="Unassembled WGS sequence"/>
</dbReference>
<keyword evidence="1" id="KW-0479">Metal-binding</keyword>
<accession>E1JWP8</accession>
<keyword evidence="1" id="KW-0408">Iron</keyword>
<dbReference type="CDD" id="cd02150">
    <property type="entry name" value="nitroreductase"/>
    <property type="match status" value="1"/>
</dbReference>
<dbReference type="Pfam" id="PF00881">
    <property type="entry name" value="Nitroreductase"/>
    <property type="match status" value="2"/>
</dbReference>
<protein>
    <submittedName>
        <fullName evidence="4">Nitroreductase</fullName>
    </submittedName>
</protein>
<proteinExistence type="predicted"/>
<dbReference type="eggNOG" id="COG0778">
    <property type="taxonomic scope" value="Bacteria"/>
</dbReference>
<dbReference type="AlphaFoldDB" id="E1JWP8"/>
<dbReference type="InterPro" id="IPR000415">
    <property type="entry name" value="Nitroreductase-like"/>
</dbReference>
<feature type="domain" description="Nitroreductase" evidence="3">
    <location>
        <begin position="109"/>
        <end position="186"/>
    </location>
</feature>
<dbReference type="SUPFAM" id="SSF55469">
    <property type="entry name" value="FMN-dependent nitroreductase-like"/>
    <property type="match status" value="1"/>
</dbReference>
<keyword evidence="2" id="KW-0732">Signal</keyword>
<feature type="chain" id="PRO_5003148211" evidence="2">
    <location>
        <begin position="33"/>
        <end position="207"/>
    </location>
</feature>
<dbReference type="PANTHER" id="PTHR23026:SF123">
    <property type="entry name" value="NAD(P)H NITROREDUCTASE RV3131-RELATED"/>
    <property type="match status" value="1"/>
</dbReference>
<dbReference type="RefSeq" id="WP_005993543.1">
    <property type="nucleotide sequence ID" value="NZ_AECZ01000011.1"/>
</dbReference>
<dbReference type="PANTHER" id="PTHR23026">
    <property type="entry name" value="NADPH NITROREDUCTASE"/>
    <property type="match status" value="1"/>
</dbReference>
<evidence type="ECO:0000313" key="4">
    <source>
        <dbReference type="EMBL" id="EFL51345.1"/>
    </source>
</evidence>
<evidence type="ECO:0000256" key="2">
    <source>
        <dbReference type="SAM" id="SignalP"/>
    </source>
</evidence>
<dbReference type="GO" id="GO:0016491">
    <property type="term" value="F:oxidoreductase activity"/>
    <property type="evidence" value="ECO:0007669"/>
    <property type="project" value="InterPro"/>
</dbReference>
<comment type="caution">
    <text evidence="4">The sequence shown here is derived from an EMBL/GenBank/DDBJ whole genome shotgun (WGS) entry which is preliminary data.</text>
</comment>
<dbReference type="InterPro" id="IPR006311">
    <property type="entry name" value="TAT_signal"/>
</dbReference>
<name>E1JWP8_SOLFR</name>
<organism evidence="4 5">
    <name type="scientific">Solidesulfovibrio fructosivorans JJ]</name>
    <dbReference type="NCBI Taxonomy" id="596151"/>
    <lineage>
        <taxon>Bacteria</taxon>
        <taxon>Pseudomonadati</taxon>
        <taxon>Thermodesulfobacteriota</taxon>
        <taxon>Desulfovibrionia</taxon>
        <taxon>Desulfovibrionales</taxon>
        <taxon>Desulfovibrionaceae</taxon>
        <taxon>Solidesulfovibrio</taxon>
    </lineage>
</organism>
<dbReference type="Gene3D" id="3.40.109.10">
    <property type="entry name" value="NADH Oxidase"/>
    <property type="match status" value="1"/>
</dbReference>
<dbReference type="GO" id="GO:0051536">
    <property type="term" value="F:iron-sulfur cluster binding"/>
    <property type="evidence" value="ECO:0007669"/>
    <property type="project" value="UniProtKB-KW"/>
</dbReference>
<reference evidence="4 5" key="1">
    <citation type="submission" date="2010-08" db="EMBL/GenBank/DDBJ databases">
        <title>The draft genome of Desulfovibrio fructosovorans JJ.</title>
        <authorList>
            <consortium name="US DOE Joint Genome Institute (JGI-PGF)"/>
            <person name="Lucas S."/>
            <person name="Copeland A."/>
            <person name="Lapidus A."/>
            <person name="Cheng J.-F."/>
            <person name="Bruce D."/>
            <person name="Goodwin L."/>
            <person name="Pitluck S."/>
            <person name="Land M.L."/>
            <person name="Hauser L."/>
            <person name="Chang Y.-J."/>
            <person name="Jeffries C."/>
            <person name="Wall J.D."/>
            <person name="Stahl D.A."/>
            <person name="Arkin A.P."/>
            <person name="Dehal P."/>
            <person name="Stolyar S.M."/>
            <person name="Hazen T.C."/>
            <person name="Woyke T.J."/>
        </authorList>
    </citation>
    <scope>NUCLEOTIDE SEQUENCE [LARGE SCALE GENOMIC DNA]</scope>
    <source>
        <strain evidence="4 5">JJ</strain>
    </source>
</reference>
<dbReference type="PROSITE" id="PS51318">
    <property type="entry name" value="TAT"/>
    <property type="match status" value="1"/>
</dbReference>
<dbReference type="InterPro" id="IPR050627">
    <property type="entry name" value="Nitroreductase/BluB"/>
</dbReference>
<dbReference type="STRING" id="596151.DesfrDRAFT_2047"/>
<keyword evidence="5" id="KW-1185">Reference proteome</keyword>
<dbReference type="InterPro" id="IPR029479">
    <property type="entry name" value="Nitroreductase"/>
</dbReference>
<feature type="signal peptide" evidence="2">
    <location>
        <begin position="1"/>
        <end position="32"/>
    </location>
</feature>
<evidence type="ECO:0000256" key="1">
    <source>
        <dbReference type="ARBA" id="ARBA00023014"/>
    </source>
</evidence>
<keyword evidence="1" id="KW-0411">Iron-sulfur</keyword>
<sequence length="207" mass="22314" precursor="true">MIGKARRMGRRRVLGLLAGAAPALFAARAAWAGETPAAMDAITAIKTRRSVRAYTAEPVTDAKVEEILRCGMQAPSACNEQPWQFVVVRDKAILAKVGGINPYAAYAKNAPVAILVAGDLSLDKCGGYWIEDTSACAQNMLLAAHAMGLGAVWTGIYPLPERVAAFRALLKMPETTTPMALLVIGHPAEQPAPKDRYRPDRVHHDVW</sequence>
<evidence type="ECO:0000259" key="3">
    <source>
        <dbReference type="Pfam" id="PF00881"/>
    </source>
</evidence>